<reference evidence="2" key="1">
    <citation type="submission" date="2020-09" db="EMBL/GenBank/DDBJ databases">
        <authorList>
            <person name="Kikuchi T."/>
        </authorList>
    </citation>
    <scope>NUCLEOTIDE SEQUENCE</scope>
    <source>
        <strain evidence="2">SH1</strain>
    </source>
</reference>
<dbReference type="InterPro" id="IPR011009">
    <property type="entry name" value="Kinase-like_dom_sf"/>
</dbReference>
<dbReference type="AlphaFoldDB" id="A0A811LAG7"/>
<keyword evidence="3" id="KW-1185">Reference proteome</keyword>
<dbReference type="SMART" id="SM00587">
    <property type="entry name" value="CHK"/>
    <property type="match status" value="1"/>
</dbReference>
<dbReference type="SUPFAM" id="SSF56112">
    <property type="entry name" value="Protein kinase-like (PK-like)"/>
    <property type="match status" value="1"/>
</dbReference>
<evidence type="ECO:0000313" key="2">
    <source>
        <dbReference type="EMBL" id="CAD5225353.1"/>
    </source>
</evidence>
<sequence>MGSPQAMPRFQFALDLLSEVLNAKTKDYAKIEAVSTGAGLVSEVYRIQLSDNTSLHSSIIIKIPNHLFKDHLDKNHEKNENINPQKKRDEINHMVHTVCNLHNREVQFYRFITLESNVNLKLPQFFHGDYLNEDTNGLIIIEDFTSIMDIHYSERLTISLDQVFEVMQQIALLQSIKTEEVKGFPLLDSQLESLSNCIFLSANVLFHRKLPWFHYHVFQKILKISEMKSLRKLLTIEEKVLCHGDMSLKNTLWKNENGPKFLAMISWTSLHAGCRTTDLATLLAINLDQEERHVVEPNIIREFVKMAGYQEEEGKITEMYRKSLEFGLLKLLIVLVTNPEWDTPLENSPDGVLSRRLRQLIEEVLTV</sequence>
<dbReference type="EMBL" id="CAJFCW020000005">
    <property type="protein sequence ID" value="CAG9120760.1"/>
    <property type="molecule type" value="Genomic_DNA"/>
</dbReference>
<accession>A0A811LAG7</accession>
<feature type="domain" description="CHK kinase-like" evidence="1">
    <location>
        <begin position="139"/>
        <end position="309"/>
    </location>
</feature>
<gene>
    <name evidence="2" type="ORF">BOKJ2_LOCUS11536</name>
</gene>
<dbReference type="InterPro" id="IPR012877">
    <property type="entry name" value="Dhs-27"/>
</dbReference>
<dbReference type="InterPro" id="IPR015897">
    <property type="entry name" value="CHK_kinase-like"/>
</dbReference>
<dbReference type="Proteomes" id="UP000614601">
    <property type="component" value="Unassembled WGS sequence"/>
</dbReference>
<proteinExistence type="predicted"/>
<dbReference type="EMBL" id="CAJFDH010000005">
    <property type="protein sequence ID" value="CAD5225353.1"/>
    <property type="molecule type" value="Genomic_DNA"/>
</dbReference>
<dbReference type="Proteomes" id="UP000783686">
    <property type="component" value="Unassembled WGS sequence"/>
</dbReference>
<organism evidence="2 3">
    <name type="scientific">Bursaphelenchus okinawaensis</name>
    <dbReference type="NCBI Taxonomy" id="465554"/>
    <lineage>
        <taxon>Eukaryota</taxon>
        <taxon>Metazoa</taxon>
        <taxon>Ecdysozoa</taxon>
        <taxon>Nematoda</taxon>
        <taxon>Chromadorea</taxon>
        <taxon>Rhabditida</taxon>
        <taxon>Tylenchina</taxon>
        <taxon>Tylenchomorpha</taxon>
        <taxon>Aphelenchoidea</taxon>
        <taxon>Aphelenchoididae</taxon>
        <taxon>Bursaphelenchus</taxon>
    </lineage>
</organism>
<evidence type="ECO:0000259" key="1">
    <source>
        <dbReference type="SMART" id="SM00587"/>
    </source>
</evidence>
<dbReference type="Pfam" id="PF07914">
    <property type="entry name" value="DUF1679"/>
    <property type="match status" value="1"/>
</dbReference>
<protein>
    <recommendedName>
        <fullName evidence="1">CHK kinase-like domain-containing protein</fullName>
    </recommendedName>
</protein>
<dbReference type="PANTHER" id="PTHR23020:SF41">
    <property type="entry name" value="AMINOGLYCOSIDE PHOSPHOTRANSFERASE DOMAIN-CONTAINING PROTEIN"/>
    <property type="match status" value="1"/>
</dbReference>
<dbReference type="Gene3D" id="3.90.1200.10">
    <property type="match status" value="1"/>
</dbReference>
<comment type="caution">
    <text evidence="2">The sequence shown here is derived from an EMBL/GenBank/DDBJ whole genome shotgun (WGS) entry which is preliminary data.</text>
</comment>
<dbReference type="InterPro" id="IPR052961">
    <property type="entry name" value="Oxido-Kinase-like_Enzymes"/>
</dbReference>
<name>A0A811LAG7_9BILA</name>
<evidence type="ECO:0000313" key="3">
    <source>
        <dbReference type="Proteomes" id="UP000614601"/>
    </source>
</evidence>
<dbReference type="OrthoDB" id="5843635at2759"/>
<dbReference type="PANTHER" id="PTHR23020">
    <property type="entry name" value="UNCHARACTERIZED NUCLEAR HORMONE RECEPTOR-RELATED"/>
    <property type="match status" value="1"/>
</dbReference>